<dbReference type="CDD" id="cd06173">
    <property type="entry name" value="MFS_MefA_like"/>
    <property type="match status" value="1"/>
</dbReference>
<feature type="transmembrane region" description="Helical" evidence="6">
    <location>
        <begin position="106"/>
        <end position="131"/>
    </location>
</feature>
<feature type="transmembrane region" description="Helical" evidence="6">
    <location>
        <begin position="63"/>
        <end position="85"/>
    </location>
</feature>
<evidence type="ECO:0000256" key="2">
    <source>
        <dbReference type="ARBA" id="ARBA00022475"/>
    </source>
</evidence>
<keyword evidence="4 6" id="KW-1133">Transmembrane helix</keyword>
<protein>
    <submittedName>
        <fullName evidence="7">MFS transporter</fullName>
    </submittedName>
</protein>
<name>A0ABP5CS73_9PSEU</name>
<feature type="transmembrane region" description="Helical" evidence="6">
    <location>
        <begin position="328"/>
        <end position="347"/>
    </location>
</feature>
<dbReference type="InterPro" id="IPR011701">
    <property type="entry name" value="MFS"/>
</dbReference>
<keyword evidence="3 6" id="KW-0812">Transmembrane</keyword>
<dbReference type="EMBL" id="BAAANN010000018">
    <property type="protein sequence ID" value="GAA1968044.1"/>
    <property type="molecule type" value="Genomic_DNA"/>
</dbReference>
<keyword evidence="2" id="KW-1003">Cell membrane</keyword>
<evidence type="ECO:0000256" key="6">
    <source>
        <dbReference type="SAM" id="Phobius"/>
    </source>
</evidence>
<keyword evidence="8" id="KW-1185">Reference proteome</keyword>
<feature type="transmembrane region" description="Helical" evidence="6">
    <location>
        <begin position="303"/>
        <end position="322"/>
    </location>
</feature>
<evidence type="ECO:0000313" key="7">
    <source>
        <dbReference type="EMBL" id="GAA1968044.1"/>
    </source>
</evidence>
<keyword evidence="5 6" id="KW-0472">Membrane</keyword>
<accession>A0ABP5CS73</accession>
<sequence>MAAGHGPGRESGVTAVAARTSFASVLRLREFRALWLAELLSVCGDQLARVALAILVFHRTDSAALTGLTYALTYVPTLVGGVLLAGWGDRRSRRDVMVWTDLARAALVGVMVVPGMPLWVLCVLVAVMTLFGGPFKAAQQATLPEILTGEQYTVGMALRNVTMQSAQLVGFGAGGMLVAAVGPGVGLTVNAATFAVSALVTRFGVRYRDPVASAAEPGWRAFLRSTTSGARLVWQDTGLRTLVGLNWLAGFYVVPETIAAPYAATLGVGTATVGWLMAADPIGSVLGGIVFGKWVPERVQVRALGLLGVAAGIPLVLCFAHPGLVPSMLLFATSGLLATGYNIQGVVQFMRRLPNGQRAQGSGLNSTGLVTVQGLGAAAAGGLADLIGPAKTIAAAGTAGVAMAVPIALAWGRTRQPVTEPEGRAE</sequence>
<comment type="caution">
    <text evidence="7">The sequence shown here is derived from an EMBL/GenBank/DDBJ whole genome shotgun (WGS) entry which is preliminary data.</text>
</comment>
<dbReference type="Gene3D" id="1.20.1250.20">
    <property type="entry name" value="MFS general substrate transporter like domains"/>
    <property type="match status" value="1"/>
</dbReference>
<dbReference type="PANTHER" id="PTHR23513:SF11">
    <property type="entry name" value="STAPHYLOFERRIN A TRANSPORTER"/>
    <property type="match status" value="1"/>
</dbReference>
<feature type="transmembrane region" description="Helical" evidence="6">
    <location>
        <begin position="368"/>
        <end position="387"/>
    </location>
</feature>
<evidence type="ECO:0000256" key="1">
    <source>
        <dbReference type="ARBA" id="ARBA00004651"/>
    </source>
</evidence>
<evidence type="ECO:0000256" key="4">
    <source>
        <dbReference type="ARBA" id="ARBA00022989"/>
    </source>
</evidence>
<reference evidence="8" key="1">
    <citation type="journal article" date="2019" name="Int. J. Syst. Evol. Microbiol.">
        <title>The Global Catalogue of Microorganisms (GCM) 10K type strain sequencing project: providing services to taxonomists for standard genome sequencing and annotation.</title>
        <authorList>
            <consortium name="The Broad Institute Genomics Platform"/>
            <consortium name="The Broad Institute Genome Sequencing Center for Infectious Disease"/>
            <person name="Wu L."/>
            <person name="Ma J."/>
        </authorList>
    </citation>
    <scope>NUCLEOTIDE SEQUENCE [LARGE SCALE GENOMIC DNA]</scope>
    <source>
        <strain evidence="8">JCM 14545</strain>
    </source>
</reference>
<dbReference type="PANTHER" id="PTHR23513">
    <property type="entry name" value="INTEGRAL MEMBRANE EFFLUX PROTEIN-RELATED"/>
    <property type="match status" value="1"/>
</dbReference>
<dbReference type="Proteomes" id="UP001501116">
    <property type="component" value="Unassembled WGS sequence"/>
</dbReference>
<organism evidence="7 8">
    <name type="scientific">Amycolatopsis minnesotensis</name>
    <dbReference type="NCBI Taxonomy" id="337894"/>
    <lineage>
        <taxon>Bacteria</taxon>
        <taxon>Bacillati</taxon>
        <taxon>Actinomycetota</taxon>
        <taxon>Actinomycetes</taxon>
        <taxon>Pseudonocardiales</taxon>
        <taxon>Pseudonocardiaceae</taxon>
        <taxon>Amycolatopsis</taxon>
    </lineage>
</organism>
<gene>
    <name evidence="7" type="ORF">GCM10009754_46160</name>
</gene>
<dbReference type="SUPFAM" id="SSF103473">
    <property type="entry name" value="MFS general substrate transporter"/>
    <property type="match status" value="1"/>
</dbReference>
<dbReference type="InterPro" id="IPR036259">
    <property type="entry name" value="MFS_trans_sf"/>
</dbReference>
<feature type="transmembrane region" description="Helical" evidence="6">
    <location>
        <begin position="168"/>
        <end position="200"/>
    </location>
</feature>
<evidence type="ECO:0000256" key="5">
    <source>
        <dbReference type="ARBA" id="ARBA00023136"/>
    </source>
</evidence>
<dbReference type="Pfam" id="PF07690">
    <property type="entry name" value="MFS_1"/>
    <property type="match status" value="1"/>
</dbReference>
<feature type="transmembrane region" description="Helical" evidence="6">
    <location>
        <begin position="393"/>
        <end position="411"/>
    </location>
</feature>
<comment type="subcellular location">
    <subcellularLocation>
        <location evidence="1">Cell membrane</location>
        <topology evidence="1">Multi-pass membrane protein</topology>
    </subcellularLocation>
</comment>
<proteinExistence type="predicted"/>
<evidence type="ECO:0000256" key="3">
    <source>
        <dbReference type="ARBA" id="ARBA00022692"/>
    </source>
</evidence>
<evidence type="ECO:0000313" key="8">
    <source>
        <dbReference type="Proteomes" id="UP001501116"/>
    </source>
</evidence>